<dbReference type="InterPro" id="IPR013543">
    <property type="entry name" value="Ca/CaM-dep_prot_kinase-assoc"/>
</dbReference>
<evidence type="ECO:0000313" key="3">
    <source>
        <dbReference type="Proteomes" id="UP001060336"/>
    </source>
</evidence>
<dbReference type="Gene3D" id="3.10.450.50">
    <property type="match status" value="1"/>
</dbReference>
<evidence type="ECO:0000313" key="2">
    <source>
        <dbReference type="EMBL" id="UUX48913.1"/>
    </source>
</evidence>
<dbReference type="RefSeq" id="WP_257767414.1">
    <property type="nucleotide sequence ID" value="NZ_CP102480.1"/>
</dbReference>
<dbReference type="GO" id="GO:0005516">
    <property type="term" value="F:calmodulin binding"/>
    <property type="evidence" value="ECO:0007669"/>
    <property type="project" value="InterPro"/>
</dbReference>
<dbReference type="EMBL" id="CP102480">
    <property type="protein sequence ID" value="UUX48913.1"/>
    <property type="molecule type" value="Genomic_DNA"/>
</dbReference>
<dbReference type="Pfam" id="PF08332">
    <property type="entry name" value="CaMKII_AD"/>
    <property type="match status" value="1"/>
</dbReference>
<dbReference type="AlphaFoldDB" id="A0A9J7AQP0"/>
<dbReference type="InterPro" id="IPR032710">
    <property type="entry name" value="NTF2-like_dom_sf"/>
</dbReference>
<keyword evidence="3" id="KW-1185">Reference proteome</keyword>
<proteinExistence type="predicted"/>
<organism evidence="2 3">
    <name type="scientific">Nisaea acidiphila</name>
    <dbReference type="NCBI Taxonomy" id="1862145"/>
    <lineage>
        <taxon>Bacteria</taxon>
        <taxon>Pseudomonadati</taxon>
        <taxon>Pseudomonadota</taxon>
        <taxon>Alphaproteobacteria</taxon>
        <taxon>Rhodospirillales</taxon>
        <taxon>Thalassobaculaceae</taxon>
        <taxon>Nisaea</taxon>
    </lineage>
</organism>
<protein>
    <submittedName>
        <fullName evidence="2">DUF4440 domain-containing protein</fullName>
    </submittedName>
</protein>
<gene>
    <name evidence="2" type="ORF">NUH88_16095</name>
</gene>
<accession>A0A9J7AQP0</accession>
<dbReference type="SUPFAM" id="SSF54427">
    <property type="entry name" value="NTF2-like"/>
    <property type="match status" value="1"/>
</dbReference>
<dbReference type="KEGG" id="naci:NUH88_16095"/>
<dbReference type="Proteomes" id="UP001060336">
    <property type="component" value="Chromosome"/>
</dbReference>
<name>A0A9J7AQP0_9PROT</name>
<reference evidence="2" key="1">
    <citation type="submission" date="2022-08" db="EMBL/GenBank/DDBJ databases">
        <title>Nisaea acidiphila sp. nov., isolated from a marine algal debris and emended description of the genus Nisaea Urios et al. 2008.</title>
        <authorList>
            <person name="Kwon K."/>
        </authorList>
    </citation>
    <scope>NUCLEOTIDE SEQUENCE</scope>
    <source>
        <strain evidence="2">MEBiC11861</strain>
    </source>
</reference>
<dbReference type="GO" id="GO:0004683">
    <property type="term" value="F:calcium/calmodulin-dependent protein kinase activity"/>
    <property type="evidence" value="ECO:0007669"/>
    <property type="project" value="InterPro"/>
</dbReference>
<feature type="domain" description="Calcium/calmodulin-dependent protein kinase II association-domain" evidence="1">
    <location>
        <begin position="24"/>
        <end position="136"/>
    </location>
</feature>
<sequence length="141" mass="16054">MEPNTDFASLEAKCLASARRALFRWAEVISVGVIDDLLALYAPDAILVPTLSNVIGEREEERRQYFENFLANGKIRCEITLRKKRVSRKLGTMVIGGLYTFYLQRESGEEAVPARFLFTFEEIDGRWLITGHHSSRLSEAV</sequence>
<evidence type="ECO:0000259" key="1">
    <source>
        <dbReference type="Pfam" id="PF08332"/>
    </source>
</evidence>